<proteinExistence type="predicted"/>
<evidence type="ECO:0000313" key="1">
    <source>
        <dbReference type="EMBL" id="CAA2950579.1"/>
    </source>
</evidence>
<keyword evidence="2" id="KW-1185">Reference proteome</keyword>
<reference evidence="1 2" key="1">
    <citation type="submission" date="2019-12" db="EMBL/GenBank/DDBJ databases">
        <authorList>
            <person name="Alioto T."/>
            <person name="Alioto T."/>
            <person name="Gomez Garrido J."/>
        </authorList>
    </citation>
    <scope>NUCLEOTIDE SEQUENCE [LARGE SCALE GENOMIC DNA]</scope>
</reference>
<organism evidence="1 2">
    <name type="scientific">Olea europaea subsp. europaea</name>
    <dbReference type="NCBI Taxonomy" id="158383"/>
    <lineage>
        <taxon>Eukaryota</taxon>
        <taxon>Viridiplantae</taxon>
        <taxon>Streptophyta</taxon>
        <taxon>Embryophyta</taxon>
        <taxon>Tracheophyta</taxon>
        <taxon>Spermatophyta</taxon>
        <taxon>Magnoliopsida</taxon>
        <taxon>eudicotyledons</taxon>
        <taxon>Gunneridae</taxon>
        <taxon>Pentapetalae</taxon>
        <taxon>asterids</taxon>
        <taxon>lamiids</taxon>
        <taxon>Lamiales</taxon>
        <taxon>Oleaceae</taxon>
        <taxon>Oleeae</taxon>
        <taxon>Olea</taxon>
    </lineage>
</organism>
<sequence>MTTMGAEQSVGDGFGFDLWSLDWMCSPARPEAVSLARMEGDQSEGAEEDFDFSQSDINMASEEDDMLYNLNVNDGIEIGMDINTVGQGEEVVLRGEMDEDWIDVEIQPVENNCNVLVNEQGKLVATRGKGTLSQGRREENQMQFMPTPTVARESPSRILEYGPATTFGR</sequence>
<dbReference type="AlphaFoldDB" id="A0A8S0PIX4"/>
<gene>
    <name evidence="1" type="ORF">OLEA9_A004723</name>
</gene>
<protein>
    <submittedName>
        <fullName evidence="1">Uncharacterized protein</fullName>
    </submittedName>
</protein>
<comment type="caution">
    <text evidence="1">The sequence shown here is derived from an EMBL/GenBank/DDBJ whole genome shotgun (WGS) entry which is preliminary data.</text>
</comment>
<evidence type="ECO:0000313" key="2">
    <source>
        <dbReference type="Proteomes" id="UP000594638"/>
    </source>
</evidence>
<accession>A0A8S0PIX4</accession>
<dbReference type="Proteomes" id="UP000594638">
    <property type="component" value="Unassembled WGS sequence"/>
</dbReference>
<dbReference type="Gramene" id="OE9A004723T1">
    <property type="protein sequence ID" value="OE9A004723C1"/>
    <property type="gene ID" value="OE9A004723"/>
</dbReference>
<dbReference type="EMBL" id="CACTIH010000076">
    <property type="protein sequence ID" value="CAA2950579.1"/>
    <property type="molecule type" value="Genomic_DNA"/>
</dbReference>
<name>A0A8S0PIX4_OLEEU</name>